<evidence type="ECO:0000256" key="2">
    <source>
        <dbReference type="ARBA" id="ARBA00022989"/>
    </source>
</evidence>
<keyword evidence="1 3" id="KW-0812">Transmembrane</keyword>
<evidence type="ECO:0000256" key="1">
    <source>
        <dbReference type="ARBA" id="ARBA00022692"/>
    </source>
</evidence>
<accession>A0A2U1TMZ7</accession>
<evidence type="ECO:0000313" key="5">
    <source>
        <dbReference type="Proteomes" id="UP000296159"/>
    </source>
</evidence>
<keyword evidence="5" id="KW-1185">Reference proteome</keyword>
<dbReference type="GO" id="GO:0016020">
    <property type="term" value="C:membrane"/>
    <property type="evidence" value="ECO:0007669"/>
    <property type="project" value="InterPro"/>
</dbReference>
<name>A0A2U1TMZ7_9GAMM</name>
<keyword evidence="3" id="KW-0472">Membrane</keyword>
<dbReference type="EMBL" id="QDKH01000034">
    <property type="protein sequence ID" value="PWC10777.1"/>
    <property type="molecule type" value="Genomic_DNA"/>
</dbReference>
<proteinExistence type="predicted"/>
<comment type="caution">
    <text evidence="4">The sequence shown here is derived from an EMBL/GenBank/DDBJ whole genome shotgun (WGS) entry which is preliminary data.</text>
</comment>
<keyword evidence="2 3" id="KW-1133">Transmembrane helix</keyword>
<dbReference type="SUPFAM" id="SSF81343">
    <property type="entry name" value="Fumarate reductase respiratory complex transmembrane subunits"/>
    <property type="match status" value="1"/>
</dbReference>
<feature type="transmembrane region" description="Helical" evidence="3">
    <location>
        <begin position="85"/>
        <end position="106"/>
    </location>
</feature>
<evidence type="ECO:0000256" key="3">
    <source>
        <dbReference type="SAM" id="Phobius"/>
    </source>
</evidence>
<dbReference type="Proteomes" id="UP000296159">
    <property type="component" value="Unassembled WGS sequence"/>
</dbReference>
<dbReference type="RefSeq" id="WP_136168326.1">
    <property type="nucleotide sequence ID" value="NZ_KZ819096.1"/>
</dbReference>
<feature type="transmembrane region" description="Helical" evidence="3">
    <location>
        <begin position="51"/>
        <end position="73"/>
    </location>
</feature>
<reference evidence="4 5" key="1">
    <citation type="submission" date="2018-04" db="EMBL/GenBank/DDBJ databases">
        <title>Brenneria corticis sp.nov.</title>
        <authorList>
            <person name="Li Y."/>
        </authorList>
    </citation>
    <scope>NUCLEOTIDE SEQUENCE [LARGE SCALE GENOMIC DNA]</scope>
    <source>
        <strain evidence="4 5">CFCC 11842</strain>
    </source>
</reference>
<dbReference type="Gene3D" id="1.20.1300.10">
    <property type="entry name" value="Fumarate reductase/succinate dehydrogenase, transmembrane subunit"/>
    <property type="match status" value="1"/>
</dbReference>
<evidence type="ECO:0000313" key="4">
    <source>
        <dbReference type="EMBL" id="PWC10777.1"/>
    </source>
</evidence>
<sequence>MERKLFIIQRLSTLLLIPFVVVHVGVMIYATHSGLSAGAILGRTQGSVGWLLFYSTFVLCVAVHAPLGVRAILSEWTNIGYRAADGISLGLALLLLILGIRAVIAVGGL</sequence>
<dbReference type="InterPro" id="IPR034804">
    <property type="entry name" value="SQR/QFR_C/D"/>
</dbReference>
<protein>
    <submittedName>
        <fullName evidence="4">Succinate dehydrogenase</fullName>
    </submittedName>
</protein>
<gene>
    <name evidence="4" type="ORF">DDT56_21045</name>
</gene>
<dbReference type="AlphaFoldDB" id="A0A2U1TMZ7"/>
<organism evidence="4 5">
    <name type="scientific">Brenneria corticis</name>
    <dbReference type="NCBI Taxonomy" id="2173106"/>
    <lineage>
        <taxon>Bacteria</taxon>
        <taxon>Pseudomonadati</taxon>
        <taxon>Pseudomonadota</taxon>
        <taxon>Gammaproteobacteria</taxon>
        <taxon>Enterobacterales</taxon>
        <taxon>Pectobacteriaceae</taxon>
        <taxon>Brenneria</taxon>
    </lineage>
</organism>
<feature type="transmembrane region" description="Helical" evidence="3">
    <location>
        <begin position="12"/>
        <end position="31"/>
    </location>
</feature>